<dbReference type="PROSITE" id="PS51379">
    <property type="entry name" value="4FE4S_FER_2"/>
    <property type="match status" value="1"/>
</dbReference>
<evidence type="ECO:0000256" key="2">
    <source>
        <dbReference type="ARBA" id="ARBA00023004"/>
    </source>
</evidence>
<comment type="caution">
    <text evidence="5">The sequence shown here is derived from an EMBL/GenBank/DDBJ whole genome shotgun (WGS) entry which is preliminary data.</text>
</comment>
<dbReference type="GO" id="GO:0046872">
    <property type="term" value="F:metal ion binding"/>
    <property type="evidence" value="ECO:0007669"/>
    <property type="project" value="UniProtKB-KW"/>
</dbReference>
<accession>A0A7C4YEC0</accession>
<organism evidence="5">
    <name type="scientific">Caldisericum exile</name>
    <dbReference type="NCBI Taxonomy" id="693075"/>
    <lineage>
        <taxon>Bacteria</taxon>
        <taxon>Pseudomonadati</taxon>
        <taxon>Caldisericota/Cryosericota group</taxon>
        <taxon>Caldisericota</taxon>
        <taxon>Caldisericia</taxon>
        <taxon>Caldisericales</taxon>
        <taxon>Caldisericaceae</taxon>
        <taxon>Caldisericum</taxon>
    </lineage>
</organism>
<gene>
    <name evidence="5" type="ORF">ENV82_00850</name>
</gene>
<dbReference type="Gene3D" id="3.30.70.20">
    <property type="match status" value="1"/>
</dbReference>
<reference evidence="5" key="1">
    <citation type="journal article" date="2020" name="mSystems">
        <title>Genome- and Community-Level Interaction Insights into Carbon Utilization and Element Cycling Functions of Hydrothermarchaeota in Hydrothermal Sediment.</title>
        <authorList>
            <person name="Zhou Z."/>
            <person name="Liu Y."/>
            <person name="Xu W."/>
            <person name="Pan J."/>
            <person name="Luo Z.H."/>
            <person name="Li M."/>
        </authorList>
    </citation>
    <scope>NUCLEOTIDE SEQUENCE [LARGE SCALE GENOMIC DNA]</scope>
    <source>
        <strain evidence="5">SpSt-794</strain>
    </source>
</reference>
<keyword evidence="2" id="KW-0408">Iron</keyword>
<evidence type="ECO:0000259" key="4">
    <source>
        <dbReference type="PROSITE" id="PS51379"/>
    </source>
</evidence>
<name>A0A7C4YEC0_9BACT</name>
<proteinExistence type="predicted"/>
<dbReference type="PROSITE" id="PS00198">
    <property type="entry name" value="4FE4S_FER_1"/>
    <property type="match status" value="1"/>
</dbReference>
<dbReference type="Pfam" id="PF00037">
    <property type="entry name" value="Fer4"/>
    <property type="match status" value="1"/>
</dbReference>
<dbReference type="SUPFAM" id="SSF54862">
    <property type="entry name" value="4Fe-4S ferredoxins"/>
    <property type="match status" value="1"/>
</dbReference>
<keyword evidence="3" id="KW-0411">Iron-sulfur</keyword>
<evidence type="ECO:0000256" key="1">
    <source>
        <dbReference type="ARBA" id="ARBA00022723"/>
    </source>
</evidence>
<dbReference type="GO" id="GO:0051536">
    <property type="term" value="F:iron-sulfur cluster binding"/>
    <property type="evidence" value="ECO:0007669"/>
    <property type="project" value="UniProtKB-KW"/>
</dbReference>
<evidence type="ECO:0000313" key="5">
    <source>
        <dbReference type="EMBL" id="HGW59983.1"/>
    </source>
</evidence>
<evidence type="ECO:0000256" key="3">
    <source>
        <dbReference type="ARBA" id="ARBA00023014"/>
    </source>
</evidence>
<dbReference type="InterPro" id="IPR017900">
    <property type="entry name" value="4Fe4S_Fe_S_CS"/>
</dbReference>
<dbReference type="EMBL" id="DTHV01000025">
    <property type="protein sequence ID" value="HGW59983.1"/>
    <property type="molecule type" value="Genomic_DNA"/>
</dbReference>
<dbReference type="AlphaFoldDB" id="A0A7C4YEC0"/>
<sequence length="59" mass="6764">MLHVIMVVMAISFDSVNRKPSVDEDKCTGCAMCMQVCPVDAIRMKEKLDSKVHYFAERR</sequence>
<protein>
    <submittedName>
        <fullName evidence="5">4Fe-4S dicluster domain-containing protein</fullName>
    </submittedName>
</protein>
<keyword evidence="1" id="KW-0479">Metal-binding</keyword>
<dbReference type="InterPro" id="IPR017896">
    <property type="entry name" value="4Fe4S_Fe-S-bd"/>
</dbReference>
<feature type="domain" description="4Fe-4S ferredoxin-type" evidence="4">
    <location>
        <begin position="18"/>
        <end position="47"/>
    </location>
</feature>